<keyword evidence="6 11" id="KW-0798">TonB box</keyword>
<dbReference type="InterPro" id="IPR039426">
    <property type="entry name" value="TonB-dep_rcpt-like"/>
</dbReference>
<dbReference type="EMBL" id="JAVDXQ010000001">
    <property type="protein sequence ID" value="MDR7294690.1"/>
    <property type="molecule type" value="Genomic_DNA"/>
</dbReference>
<keyword evidence="16" id="KW-1185">Reference proteome</keyword>
<dbReference type="PANTHER" id="PTHR40980:SF3">
    <property type="entry name" value="TONB-DEPENDENT RECEPTOR-LIKE BETA-BARREL DOMAIN-CONTAINING PROTEIN"/>
    <property type="match status" value="1"/>
</dbReference>
<sequence>MKKIVALPLQLSLLALAVGQAYAQSDKLETVVVSGIRASAQSSVAVKKNAMEVVDAITAEDIGKLPDSNVAETLTRIPGVQGYRYGGEGASPVGVGSGLTIRGLANQTASQVDGRAYFTAGAREFNVEGAIPAMVAGIDVFKNPSAEHIEGGIGGLVNIRTRKPSDFRKPTYSFAVNGRYNDLANKLDPEVSGLAANSWNLGGGERIGAMIAGVYQKSTGRSDNNPANGGINLKRVVRADSAEYATLAAANTGNSTDRALQKYVGRSDVSLLTGVGATLPTTSGQDANLVAAPGLTTNVFQETIMRTRKGLNLAADYRKSDTLRFYVDANYNYYLYHQNYRGLNSIDGGVGNGGNGNVQNLQTAAFNLTEGLANRNLNGGSDDVLLTKRVLSGNFLDSTATTTGGDENHPYKTWIAATGVEWKPTPALSLKGDFSYIKADQSVDNRSVQLVSAPGLTWTTTRIADGEPHQLTFSNGPSFADPATWVFNNYGNGNRQTWNDKGYAAALNGEYELDSGFFTTIKFGARAANQQDLNRSFSYSGKNLTTDGAGRTLANQILVSTMPGVLQAAPSNFMGYTTGYSGGYLVYSPDALLGDQVRTAFGNAGIPADNALPENAVNRRKFDEHTYAAYAVGEFSALDNRIRGSVGLRLVRTQTEIQARQAGASVVDVVKNTSYTNALPSLNVIGEISKDFLARFGYGRGMTRPAIGDLSPGGTLNTTNGTVGLGNPDLRPQVADSLDLSLERYFTPTNYVALGLFDKQIKDAPNAILSCQTLGQAYSGTINNGCSNGQWAVTQAVNSLKGYARGAELSGQYFFDANAGWLQHFGMSASYTYVTTSIPVNFGSAAAPRIVDASQAFVSKRNYTLAGMYEDSTMSARLTYTWRSDQVLFGVSANPIDGRYIGAYGILDAAFNYNLNKNLALTVNAMNLTNRGLNRYVGEPGAYATGLERQHYDNGRAFLVGLRYKFD</sequence>
<dbReference type="PROSITE" id="PS52016">
    <property type="entry name" value="TONB_DEPENDENT_REC_3"/>
    <property type="match status" value="1"/>
</dbReference>
<evidence type="ECO:0000256" key="6">
    <source>
        <dbReference type="ARBA" id="ARBA00023077"/>
    </source>
</evidence>
<keyword evidence="4 10" id="KW-1134">Transmembrane beta strand</keyword>
<dbReference type="InterPro" id="IPR037066">
    <property type="entry name" value="Plug_dom_sf"/>
</dbReference>
<evidence type="ECO:0000256" key="1">
    <source>
        <dbReference type="ARBA" id="ARBA00004571"/>
    </source>
</evidence>
<name>A0ABU1Z3T8_9BURK</name>
<evidence type="ECO:0000256" key="8">
    <source>
        <dbReference type="ARBA" id="ARBA00023170"/>
    </source>
</evidence>
<keyword evidence="12" id="KW-0732">Signal</keyword>
<accession>A0ABU1Z3T8</accession>
<keyword evidence="9 10" id="KW-0998">Cell outer membrane</keyword>
<dbReference type="InterPro" id="IPR012910">
    <property type="entry name" value="Plug_dom"/>
</dbReference>
<evidence type="ECO:0000256" key="12">
    <source>
        <dbReference type="SAM" id="SignalP"/>
    </source>
</evidence>
<feature type="domain" description="TonB-dependent receptor plug" evidence="14">
    <location>
        <begin position="48"/>
        <end position="155"/>
    </location>
</feature>
<dbReference type="Gene3D" id="2.40.170.20">
    <property type="entry name" value="TonB-dependent receptor, beta-barrel domain"/>
    <property type="match status" value="1"/>
</dbReference>
<dbReference type="Gene3D" id="2.170.130.10">
    <property type="entry name" value="TonB-dependent receptor, plug domain"/>
    <property type="match status" value="1"/>
</dbReference>
<evidence type="ECO:0000313" key="15">
    <source>
        <dbReference type="EMBL" id="MDR7294690.1"/>
    </source>
</evidence>
<proteinExistence type="inferred from homology"/>
<evidence type="ECO:0000256" key="9">
    <source>
        <dbReference type="ARBA" id="ARBA00023237"/>
    </source>
</evidence>
<organism evidence="15 16">
    <name type="scientific">Pelomonas aquatica</name>
    <dbReference type="NCBI Taxonomy" id="431058"/>
    <lineage>
        <taxon>Bacteria</taxon>
        <taxon>Pseudomonadati</taxon>
        <taxon>Pseudomonadota</taxon>
        <taxon>Betaproteobacteria</taxon>
        <taxon>Burkholderiales</taxon>
        <taxon>Sphaerotilaceae</taxon>
        <taxon>Roseateles</taxon>
    </lineage>
</organism>
<dbReference type="PANTHER" id="PTHR40980">
    <property type="entry name" value="PLUG DOMAIN-CONTAINING PROTEIN"/>
    <property type="match status" value="1"/>
</dbReference>
<feature type="domain" description="TonB-dependent receptor-like beta-barrel" evidence="13">
    <location>
        <begin position="467"/>
        <end position="928"/>
    </location>
</feature>
<gene>
    <name evidence="15" type="ORF">J2X16_000011</name>
</gene>
<feature type="chain" id="PRO_5045528492" evidence="12">
    <location>
        <begin position="24"/>
        <end position="967"/>
    </location>
</feature>
<evidence type="ECO:0000256" key="2">
    <source>
        <dbReference type="ARBA" id="ARBA00009810"/>
    </source>
</evidence>
<evidence type="ECO:0000256" key="3">
    <source>
        <dbReference type="ARBA" id="ARBA00022448"/>
    </source>
</evidence>
<dbReference type="InterPro" id="IPR036942">
    <property type="entry name" value="Beta-barrel_TonB_sf"/>
</dbReference>
<dbReference type="Proteomes" id="UP001180536">
    <property type="component" value="Unassembled WGS sequence"/>
</dbReference>
<evidence type="ECO:0000256" key="5">
    <source>
        <dbReference type="ARBA" id="ARBA00022692"/>
    </source>
</evidence>
<keyword evidence="3 10" id="KW-0813">Transport</keyword>
<evidence type="ECO:0000256" key="10">
    <source>
        <dbReference type="PROSITE-ProRule" id="PRU01360"/>
    </source>
</evidence>
<evidence type="ECO:0000259" key="13">
    <source>
        <dbReference type="Pfam" id="PF00593"/>
    </source>
</evidence>
<comment type="caution">
    <text evidence="15">The sequence shown here is derived from an EMBL/GenBank/DDBJ whole genome shotgun (WGS) entry which is preliminary data.</text>
</comment>
<evidence type="ECO:0000256" key="4">
    <source>
        <dbReference type="ARBA" id="ARBA00022452"/>
    </source>
</evidence>
<evidence type="ECO:0000256" key="11">
    <source>
        <dbReference type="RuleBase" id="RU003357"/>
    </source>
</evidence>
<evidence type="ECO:0000259" key="14">
    <source>
        <dbReference type="Pfam" id="PF07715"/>
    </source>
</evidence>
<dbReference type="NCBIfam" id="TIGR01782">
    <property type="entry name" value="TonB-Xanth-Caul"/>
    <property type="match status" value="1"/>
</dbReference>
<feature type="signal peptide" evidence="12">
    <location>
        <begin position="1"/>
        <end position="23"/>
    </location>
</feature>
<comment type="subcellular location">
    <subcellularLocation>
        <location evidence="1 10">Cell outer membrane</location>
        <topology evidence="1 10">Multi-pass membrane protein</topology>
    </subcellularLocation>
</comment>
<keyword evidence="7 10" id="KW-0472">Membrane</keyword>
<evidence type="ECO:0000256" key="7">
    <source>
        <dbReference type="ARBA" id="ARBA00023136"/>
    </source>
</evidence>
<reference evidence="15 16" key="1">
    <citation type="submission" date="2023-07" db="EMBL/GenBank/DDBJ databases">
        <title>Sorghum-associated microbial communities from plants grown in Nebraska, USA.</title>
        <authorList>
            <person name="Schachtman D."/>
        </authorList>
    </citation>
    <scope>NUCLEOTIDE SEQUENCE [LARGE SCALE GENOMIC DNA]</scope>
    <source>
        <strain evidence="15 16">BE310</strain>
    </source>
</reference>
<dbReference type="Pfam" id="PF07715">
    <property type="entry name" value="Plug"/>
    <property type="match status" value="1"/>
</dbReference>
<keyword evidence="5 10" id="KW-0812">Transmembrane</keyword>
<dbReference type="InterPro" id="IPR010104">
    <property type="entry name" value="TonB_rcpt_bac"/>
</dbReference>
<dbReference type="SUPFAM" id="SSF56935">
    <property type="entry name" value="Porins"/>
    <property type="match status" value="1"/>
</dbReference>
<dbReference type="InterPro" id="IPR000531">
    <property type="entry name" value="Beta-barrel_TonB"/>
</dbReference>
<dbReference type="Pfam" id="PF00593">
    <property type="entry name" value="TonB_dep_Rec_b-barrel"/>
    <property type="match status" value="1"/>
</dbReference>
<dbReference type="RefSeq" id="WP_310340213.1">
    <property type="nucleotide sequence ID" value="NZ_JAVDXQ010000001.1"/>
</dbReference>
<protein>
    <submittedName>
        <fullName evidence="15">TonB-dependent receptor</fullName>
    </submittedName>
</protein>
<evidence type="ECO:0000313" key="16">
    <source>
        <dbReference type="Proteomes" id="UP001180536"/>
    </source>
</evidence>
<comment type="similarity">
    <text evidence="2 10 11">Belongs to the TonB-dependent receptor family.</text>
</comment>
<keyword evidence="8 15" id="KW-0675">Receptor</keyword>